<dbReference type="InterPro" id="IPR052018">
    <property type="entry name" value="PHP_domain"/>
</dbReference>
<dbReference type="GO" id="GO:0035312">
    <property type="term" value="F:5'-3' DNA exonuclease activity"/>
    <property type="evidence" value="ECO:0007669"/>
    <property type="project" value="TreeGrafter"/>
</dbReference>
<dbReference type="SMART" id="SM00481">
    <property type="entry name" value="POLIIIAc"/>
    <property type="match status" value="1"/>
</dbReference>
<dbReference type="Gene3D" id="1.10.150.650">
    <property type="match status" value="1"/>
</dbReference>
<dbReference type="CDD" id="cd07438">
    <property type="entry name" value="PHP_HisPPase_AMP"/>
    <property type="match status" value="1"/>
</dbReference>
<keyword evidence="3" id="KW-1185">Reference proteome</keyword>
<evidence type="ECO:0000313" key="3">
    <source>
        <dbReference type="Proteomes" id="UP000009284"/>
    </source>
</evidence>
<accession>G4Q9D2</accession>
<dbReference type="EMBL" id="CP003059">
    <property type="protein sequence ID" value="AEP36469.1"/>
    <property type="molecule type" value="Genomic_DNA"/>
</dbReference>
<dbReference type="InterPro" id="IPR016195">
    <property type="entry name" value="Pol/histidinol_Pase-like"/>
</dbReference>
<dbReference type="HOGENOM" id="CLU_067347_0_0_4"/>
<dbReference type="SUPFAM" id="SSF89550">
    <property type="entry name" value="PHP domain-like"/>
    <property type="match status" value="1"/>
</dbReference>
<name>G4Q9D2_TAYAM</name>
<dbReference type="STRING" id="1008459.TASI_0698"/>
<evidence type="ECO:0000313" key="2">
    <source>
        <dbReference type="EMBL" id="AEP36469.1"/>
    </source>
</evidence>
<reference key="1">
    <citation type="submission" date="2011-09" db="EMBL/GenBank/DDBJ databases">
        <title>Genomic characterization of the Taylorella genus.</title>
        <authorList>
            <person name="Hebert L."/>
            <person name="Moumen B."/>
            <person name="Pons N."/>
            <person name="Duquesne F."/>
            <person name="Breuil M.-F."/>
            <person name="Goux D."/>
            <person name="Batto J.-M."/>
            <person name="Renault P."/>
            <person name="Laugier C."/>
            <person name="Petry S."/>
        </authorList>
    </citation>
    <scope>NUCLEOTIDE SEQUENCE</scope>
    <source>
        <strain>MCE3</strain>
    </source>
</reference>
<dbReference type="InterPro" id="IPR003141">
    <property type="entry name" value="Pol/His_phosphatase_N"/>
</dbReference>
<evidence type="ECO:0000259" key="1">
    <source>
        <dbReference type="SMART" id="SM00481"/>
    </source>
</evidence>
<dbReference type="eggNOG" id="COG0613">
    <property type="taxonomic scope" value="Bacteria"/>
</dbReference>
<proteinExistence type="predicted"/>
<dbReference type="Gene3D" id="3.20.20.140">
    <property type="entry name" value="Metal-dependent hydrolases"/>
    <property type="match status" value="1"/>
</dbReference>
<protein>
    <submittedName>
        <fullName evidence="2">Metal-dependent phosphoesterase</fullName>
    </submittedName>
</protein>
<dbReference type="GO" id="GO:0004534">
    <property type="term" value="F:5'-3' RNA exonuclease activity"/>
    <property type="evidence" value="ECO:0007669"/>
    <property type="project" value="TreeGrafter"/>
</dbReference>
<dbReference type="InterPro" id="IPR004013">
    <property type="entry name" value="PHP_dom"/>
</dbReference>
<dbReference type="AlphaFoldDB" id="G4Q9D2"/>
<dbReference type="Pfam" id="PF02811">
    <property type="entry name" value="PHP"/>
    <property type="match status" value="1"/>
</dbReference>
<dbReference type="Proteomes" id="UP000009284">
    <property type="component" value="Chromosome"/>
</dbReference>
<reference evidence="2 3" key="2">
    <citation type="journal article" date="2012" name="PLoS ONE">
        <title>Genomic characterization of the taylorella genus.</title>
        <authorList>
            <person name="Hebert L."/>
            <person name="Moumen B."/>
            <person name="Pons N."/>
            <person name="Duquesne F."/>
            <person name="Breuil M.F."/>
            <person name="Goux D."/>
            <person name="Batto J.M."/>
            <person name="Laugier C."/>
            <person name="Renault P."/>
            <person name="Petry S."/>
        </authorList>
    </citation>
    <scope>NUCLEOTIDE SEQUENCE [LARGE SCALE GENOMIC DNA]</scope>
    <source>
        <strain evidence="2 3">MCE3</strain>
    </source>
</reference>
<gene>
    <name evidence="2" type="ordered locus">TASI_0698</name>
</gene>
<dbReference type="PANTHER" id="PTHR42924">
    <property type="entry name" value="EXONUCLEASE"/>
    <property type="match status" value="1"/>
</dbReference>
<sequence length="276" mass="30558">MLNVDLHCHSTASDGALSPEEMATIAKTNNVDIWSLTDHDVLSGQEAAMSKAKEYGINFITGVEISTVWGGRTLHIVGLNFDHNNELILKGLEGIRKGRAIRARDIASRFDSIGISGTFEGAMRYADKEENLSRTHFARHLVDTGVCSQMQEVFDRYLTVGKPAYVAGNWATLEEAVTWITESGGIAVIAHPGRYKYTTEEYVNLFNEFKDLGGRAIEVVTGSHFPSQYEEYAFVAKKYGFLASCGSDYHGLEKNSMMLGEVPPLPKGLDPVWEHF</sequence>
<dbReference type="RefSeq" id="WP_014111366.1">
    <property type="nucleotide sequence ID" value="NC_016043.1"/>
</dbReference>
<organism evidence="2 3">
    <name type="scientific">Taylorella asinigenitalis (strain MCE3)</name>
    <dbReference type="NCBI Taxonomy" id="1008459"/>
    <lineage>
        <taxon>Bacteria</taxon>
        <taxon>Pseudomonadati</taxon>
        <taxon>Pseudomonadota</taxon>
        <taxon>Betaproteobacteria</taxon>
        <taxon>Burkholderiales</taxon>
        <taxon>Alcaligenaceae</taxon>
        <taxon>Taylorella</taxon>
    </lineage>
</organism>
<dbReference type="OrthoDB" id="9804333at2"/>
<dbReference type="KEGG" id="tas:TASI_0698"/>
<feature type="domain" description="Polymerase/histidinol phosphatase N-terminal" evidence="1">
    <location>
        <begin position="4"/>
        <end position="69"/>
    </location>
</feature>
<dbReference type="PANTHER" id="PTHR42924:SF3">
    <property type="entry name" value="POLYMERASE_HISTIDINOL PHOSPHATASE N-TERMINAL DOMAIN-CONTAINING PROTEIN"/>
    <property type="match status" value="1"/>
</dbReference>